<name>A0A7J0GG57_9ERIC</name>
<comment type="caution">
    <text evidence="6">The sequence shown here is derived from an EMBL/GenBank/DDBJ whole genome shotgun (WGS) entry which is preliminary data.</text>
</comment>
<comment type="similarity">
    <text evidence="1">Belongs to the eukaryotic ribosomal protein eL22 family.</text>
</comment>
<dbReference type="Proteomes" id="UP000585474">
    <property type="component" value="Unassembled WGS sequence"/>
</dbReference>
<dbReference type="AlphaFoldDB" id="A0A7J0GG57"/>
<dbReference type="GO" id="GO:0003723">
    <property type="term" value="F:RNA binding"/>
    <property type="evidence" value="ECO:0007669"/>
    <property type="project" value="TreeGrafter"/>
</dbReference>
<gene>
    <name evidence="6" type="ORF">Acr_21g0004090</name>
</gene>
<evidence type="ECO:0000313" key="7">
    <source>
        <dbReference type="Proteomes" id="UP000585474"/>
    </source>
</evidence>
<dbReference type="GO" id="GO:0005840">
    <property type="term" value="C:ribosome"/>
    <property type="evidence" value="ECO:0007669"/>
    <property type="project" value="UniProtKB-KW"/>
</dbReference>
<dbReference type="PANTHER" id="PTHR10064:SF0">
    <property type="entry name" value="FI24544P1-RELATED"/>
    <property type="match status" value="1"/>
</dbReference>
<dbReference type="EMBL" id="BJWL01000021">
    <property type="protein sequence ID" value="GFZ09810.1"/>
    <property type="molecule type" value="Genomic_DNA"/>
</dbReference>
<dbReference type="Pfam" id="PF01776">
    <property type="entry name" value="Ribosomal_L22e"/>
    <property type="match status" value="1"/>
</dbReference>
<dbReference type="InterPro" id="IPR038526">
    <property type="entry name" value="Ribosomal_eL22_sf"/>
</dbReference>
<evidence type="ECO:0000313" key="6">
    <source>
        <dbReference type="EMBL" id="GFZ09810.1"/>
    </source>
</evidence>
<sequence length="117" mass="12748">MSRGTTAGPKGKKKGATFVINHAKLVEDKIMEIASLEKFLQAGIKAGALEDSVIVTLARRTRMIMTSLPRFVHTSSVHLECPIEAFGADRSLEKPTRSPTESGKHPTVPMAAWAYEI</sequence>
<evidence type="ECO:0000256" key="5">
    <source>
        <dbReference type="ARBA" id="ARBA00041214"/>
    </source>
</evidence>
<evidence type="ECO:0000256" key="4">
    <source>
        <dbReference type="ARBA" id="ARBA00040613"/>
    </source>
</evidence>
<accession>A0A7J0GG57</accession>
<dbReference type="InterPro" id="IPR002671">
    <property type="entry name" value="Ribosomal_eL22"/>
</dbReference>
<dbReference type="GO" id="GO:1990904">
    <property type="term" value="C:ribonucleoprotein complex"/>
    <property type="evidence" value="ECO:0007669"/>
    <property type="project" value="UniProtKB-KW"/>
</dbReference>
<evidence type="ECO:0000256" key="1">
    <source>
        <dbReference type="ARBA" id="ARBA00007817"/>
    </source>
</evidence>
<dbReference type="OrthoDB" id="10259820at2759"/>
<dbReference type="GO" id="GO:0002181">
    <property type="term" value="P:cytoplasmic translation"/>
    <property type="evidence" value="ECO:0007669"/>
    <property type="project" value="TreeGrafter"/>
</dbReference>
<organism evidence="6 7">
    <name type="scientific">Actinidia rufa</name>
    <dbReference type="NCBI Taxonomy" id="165716"/>
    <lineage>
        <taxon>Eukaryota</taxon>
        <taxon>Viridiplantae</taxon>
        <taxon>Streptophyta</taxon>
        <taxon>Embryophyta</taxon>
        <taxon>Tracheophyta</taxon>
        <taxon>Spermatophyta</taxon>
        <taxon>Magnoliopsida</taxon>
        <taxon>eudicotyledons</taxon>
        <taxon>Gunneridae</taxon>
        <taxon>Pentapetalae</taxon>
        <taxon>asterids</taxon>
        <taxon>Ericales</taxon>
        <taxon>Actinidiaceae</taxon>
        <taxon>Actinidia</taxon>
    </lineage>
</organism>
<dbReference type="PANTHER" id="PTHR10064">
    <property type="entry name" value="60S RIBOSOMAL PROTEIN L22"/>
    <property type="match status" value="1"/>
</dbReference>
<protein>
    <recommendedName>
        <fullName evidence="4">Large ribosomal subunit protein eL22</fullName>
    </recommendedName>
    <alternativeName>
        <fullName evidence="5">60S ribosomal protein L22</fullName>
    </alternativeName>
</protein>
<evidence type="ECO:0000256" key="2">
    <source>
        <dbReference type="ARBA" id="ARBA00022980"/>
    </source>
</evidence>
<keyword evidence="3" id="KW-0687">Ribonucleoprotein</keyword>
<reference evidence="6 7" key="1">
    <citation type="submission" date="2019-07" db="EMBL/GenBank/DDBJ databases">
        <title>De Novo Assembly of kiwifruit Actinidia rufa.</title>
        <authorList>
            <person name="Sugita-Konishi S."/>
            <person name="Sato K."/>
            <person name="Mori E."/>
            <person name="Abe Y."/>
            <person name="Kisaki G."/>
            <person name="Hamano K."/>
            <person name="Suezawa K."/>
            <person name="Otani M."/>
            <person name="Fukuda T."/>
            <person name="Manabe T."/>
            <person name="Gomi K."/>
            <person name="Tabuchi M."/>
            <person name="Akimitsu K."/>
            <person name="Kataoka I."/>
        </authorList>
    </citation>
    <scope>NUCLEOTIDE SEQUENCE [LARGE SCALE GENOMIC DNA]</scope>
    <source>
        <strain evidence="7">cv. Fuchu</strain>
    </source>
</reference>
<keyword evidence="7" id="KW-1185">Reference proteome</keyword>
<dbReference type="GO" id="GO:0003735">
    <property type="term" value="F:structural constituent of ribosome"/>
    <property type="evidence" value="ECO:0007669"/>
    <property type="project" value="InterPro"/>
</dbReference>
<keyword evidence="2" id="KW-0689">Ribosomal protein</keyword>
<dbReference type="Gene3D" id="3.30.1360.210">
    <property type="match status" value="1"/>
</dbReference>
<evidence type="ECO:0000256" key="3">
    <source>
        <dbReference type="ARBA" id="ARBA00023274"/>
    </source>
</evidence>
<proteinExistence type="inferred from homology"/>